<evidence type="ECO:0000256" key="1">
    <source>
        <dbReference type="ARBA" id="ARBA00023098"/>
    </source>
</evidence>
<dbReference type="eggNOG" id="COG4667">
    <property type="taxonomic scope" value="Bacteria"/>
</dbReference>
<dbReference type="GO" id="GO:0016787">
    <property type="term" value="F:hydrolase activity"/>
    <property type="evidence" value="ECO:0007669"/>
    <property type="project" value="UniProtKB-UniRule"/>
</dbReference>
<proteinExistence type="predicted"/>
<dbReference type="OrthoDB" id="1489257at2"/>
<dbReference type="GO" id="GO:0016042">
    <property type="term" value="P:lipid catabolic process"/>
    <property type="evidence" value="ECO:0007669"/>
    <property type="project" value="UniProtKB-UniRule"/>
</dbReference>
<gene>
    <name evidence="4" type="ORF">SAMN05216261_0848</name>
</gene>
<dbReference type="RefSeq" id="WP_019387470.1">
    <property type="nucleotide sequence ID" value="NZ_ALIH01000006.1"/>
</dbReference>
<keyword evidence="1 2" id="KW-0443">Lipid metabolism</keyword>
<reference evidence="4 5" key="1">
    <citation type="submission" date="2016-11" db="EMBL/GenBank/DDBJ databases">
        <authorList>
            <person name="Jaros S."/>
            <person name="Januszkiewicz K."/>
            <person name="Wedrychowicz H."/>
        </authorList>
    </citation>
    <scope>NUCLEOTIDE SEQUENCE [LARGE SCALE GENOMIC DNA]</scope>
    <source>
        <strain evidence="4 5">CGMCC 1.12213</strain>
    </source>
</reference>
<keyword evidence="5" id="KW-1185">Reference proteome</keyword>
<keyword evidence="2" id="KW-0378">Hydrolase</keyword>
<evidence type="ECO:0000256" key="2">
    <source>
        <dbReference type="PROSITE-ProRule" id="PRU01161"/>
    </source>
</evidence>
<feature type="domain" description="PNPLA" evidence="3">
    <location>
        <begin position="4"/>
        <end position="195"/>
    </location>
</feature>
<feature type="active site" description="Nucleophile" evidence="2">
    <location>
        <position position="38"/>
    </location>
</feature>
<feature type="short sequence motif" description="GXSXG" evidence="2">
    <location>
        <begin position="36"/>
        <end position="40"/>
    </location>
</feature>
<sequence>MKALVISGGGSKGAFAGGVAQFLIEDLKREYQLFLGTSTGSLLVSHLALKKIDKIKSVYTTVNNDSIFSVCPFLVTRKHGVQNIRINHLNVLLNFLRGSKTFGESLNLKSLIRKTITEEEFTVLKNSVLDIVVTVSNLSLNQVEYKSIKDFDYSEFCDWVWISCNYTPFMTLVKKNGCEYADGGLGSMVPIEAAIQRGATEVDAIILQTEINQLNRLPSKNPFSLLTNMFSFMLDRIESQNIKIGKFVASHNNAIINFYYAPTVLTTNSLIFDKEKMTKWWHDGYNFAKFKNQEVSPLEN</sequence>
<feature type="active site" description="Proton acceptor" evidence="2">
    <location>
        <position position="182"/>
    </location>
</feature>
<evidence type="ECO:0000259" key="3">
    <source>
        <dbReference type="PROSITE" id="PS51635"/>
    </source>
</evidence>
<dbReference type="Gene3D" id="3.40.1090.10">
    <property type="entry name" value="Cytosolic phospholipase A2 catalytic domain"/>
    <property type="match status" value="1"/>
</dbReference>
<dbReference type="STRING" id="1178825.SAMN05216261_0848"/>
<feature type="short sequence motif" description="GXGXXG" evidence="2">
    <location>
        <begin position="8"/>
        <end position="13"/>
    </location>
</feature>
<keyword evidence="2" id="KW-0442">Lipid degradation</keyword>
<dbReference type="AlphaFoldDB" id="A0A1M6BQ10"/>
<organism evidence="4 5">
    <name type="scientific">Algibacter luteus</name>
    <dbReference type="NCBI Taxonomy" id="1178825"/>
    <lineage>
        <taxon>Bacteria</taxon>
        <taxon>Pseudomonadati</taxon>
        <taxon>Bacteroidota</taxon>
        <taxon>Flavobacteriia</taxon>
        <taxon>Flavobacteriales</taxon>
        <taxon>Flavobacteriaceae</taxon>
        <taxon>Algibacter</taxon>
    </lineage>
</organism>
<feature type="short sequence motif" description="DGA/G" evidence="2">
    <location>
        <begin position="182"/>
        <end position="184"/>
    </location>
</feature>
<dbReference type="SUPFAM" id="SSF52151">
    <property type="entry name" value="FabD/lysophospholipase-like"/>
    <property type="match status" value="1"/>
</dbReference>
<protein>
    <submittedName>
        <fullName evidence="4">Predicted phospholipase, patatin/cPLA2 family</fullName>
    </submittedName>
</protein>
<evidence type="ECO:0000313" key="5">
    <source>
        <dbReference type="Proteomes" id="UP000184396"/>
    </source>
</evidence>
<dbReference type="InterPro" id="IPR002641">
    <property type="entry name" value="PNPLA_dom"/>
</dbReference>
<dbReference type="Proteomes" id="UP000184396">
    <property type="component" value="Unassembled WGS sequence"/>
</dbReference>
<dbReference type="EMBL" id="FQYK01000002">
    <property type="protein sequence ID" value="SHI50880.1"/>
    <property type="molecule type" value="Genomic_DNA"/>
</dbReference>
<accession>A0A1M6BQ10</accession>
<evidence type="ECO:0000313" key="4">
    <source>
        <dbReference type="EMBL" id="SHI50880.1"/>
    </source>
</evidence>
<dbReference type="InterPro" id="IPR016035">
    <property type="entry name" value="Acyl_Trfase/lysoPLipase"/>
</dbReference>
<dbReference type="PROSITE" id="PS51635">
    <property type="entry name" value="PNPLA"/>
    <property type="match status" value="1"/>
</dbReference>
<dbReference type="Pfam" id="PF01734">
    <property type="entry name" value="Patatin"/>
    <property type="match status" value="1"/>
</dbReference>
<name>A0A1M6BQ10_9FLAO</name>